<reference evidence="1 2" key="1">
    <citation type="submission" date="2023-07" db="EMBL/GenBank/DDBJ databases">
        <title>Sequencing the genomes of 1000 actinobacteria strains.</title>
        <authorList>
            <person name="Klenk H.-P."/>
        </authorList>
    </citation>
    <scope>NUCLEOTIDE SEQUENCE [LARGE SCALE GENOMIC DNA]</scope>
    <source>
        <strain evidence="1 2">DSM 46740</strain>
    </source>
</reference>
<proteinExistence type="predicted"/>
<gene>
    <name evidence="1" type="ORF">J2853_007489</name>
</gene>
<comment type="caution">
    <text evidence="1">The sequence shown here is derived from an EMBL/GenBank/DDBJ whole genome shotgun (WGS) entry which is preliminary data.</text>
</comment>
<keyword evidence="2" id="KW-1185">Reference proteome</keyword>
<organism evidence="1 2">
    <name type="scientific">Streptosporangium lutulentum</name>
    <dbReference type="NCBI Taxonomy" id="1461250"/>
    <lineage>
        <taxon>Bacteria</taxon>
        <taxon>Bacillati</taxon>
        <taxon>Actinomycetota</taxon>
        <taxon>Actinomycetes</taxon>
        <taxon>Streptosporangiales</taxon>
        <taxon>Streptosporangiaceae</taxon>
        <taxon>Streptosporangium</taxon>
    </lineage>
</organism>
<sequence length="66" mass="7088">MAGPSVKVLAQLPTGPLLLAGVKRHAHYYNHPPAACQSTRSCVSRITVSRHGIRRSAPMARDLAIT</sequence>
<accession>A0ABT9QNG9</accession>
<evidence type="ECO:0000313" key="2">
    <source>
        <dbReference type="Proteomes" id="UP001225356"/>
    </source>
</evidence>
<name>A0ABT9QNG9_9ACTN</name>
<dbReference type="Proteomes" id="UP001225356">
    <property type="component" value="Unassembled WGS sequence"/>
</dbReference>
<protein>
    <submittedName>
        <fullName evidence="1">Uncharacterized protein</fullName>
    </submittedName>
</protein>
<dbReference type="EMBL" id="JAUSQU010000001">
    <property type="protein sequence ID" value="MDP9848278.1"/>
    <property type="molecule type" value="Genomic_DNA"/>
</dbReference>
<evidence type="ECO:0000313" key="1">
    <source>
        <dbReference type="EMBL" id="MDP9848278.1"/>
    </source>
</evidence>